<protein>
    <recommendedName>
        <fullName evidence="3">Protein kinase domain-containing protein</fullName>
    </recommendedName>
</protein>
<keyword evidence="2" id="KW-1185">Reference proteome</keyword>
<comment type="caution">
    <text evidence="1">The sequence shown here is derived from an EMBL/GenBank/DDBJ whole genome shotgun (WGS) entry which is preliminary data.</text>
</comment>
<evidence type="ECO:0000313" key="2">
    <source>
        <dbReference type="Proteomes" id="UP001396898"/>
    </source>
</evidence>
<gene>
    <name evidence="1" type="ORF">PG991_014793</name>
</gene>
<organism evidence="1 2">
    <name type="scientific">Apiospora marii</name>
    <dbReference type="NCBI Taxonomy" id="335849"/>
    <lineage>
        <taxon>Eukaryota</taxon>
        <taxon>Fungi</taxon>
        <taxon>Dikarya</taxon>
        <taxon>Ascomycota</taxon>
        <taxon>Pezizomycotina</taxon>
        <taxon>Sordariomycetes</taxon>
        <taxon>Xylariomycetidae</taxon>
        <taxon>Amphisphaeriales</taxon>
        <taxon>Apiosporaceae</taxon>
        <taxon>Apiospora</taxon>
    </lineage>
</organism>
<proteinExistence type="predicted"/>
<evidence type="ECO:0000313" key="1">
    <source>
        <dbReference type="EMBL" id="KAK7999118.1"/>
    </source>
</evidence>
<sequence length="109" mass="12313">MRLITGEANRLPDRTAKMPDGVETEATLLWQAGAQNRYPWLDENLRELIGHMMAVDHANRPELKSTLKSTREVATRLRSADFPSAIKEEESAAAIIAFVQRFFLDAQES</sequence>
<dbReference type="EMBL" id="JAQQWI010000019">
    <property type="protein sequence ID" value="KAK7999118.1"/>
    <property type="molecule type" value="Genomic_DNA"/>
</dbReference>
<name>A0ABR1R4J2_9PEZI</name>
<accession>A0ABR1R4J2</accession>
<evidence type="ECO:0008006" key="3">
    <source>
        <dbReference type="Google" id="ProtNLM"/>
    </source>
</evidence>
<reference evidence="1 2" key="1">
    <citation type="submission" date="2023-01" db="EMBL/GenBank/DDBJ databases">
        <title>Analysis of 21 Apiospora genomes using comparative genomics revels a genus with tremendous synthesis potential of carbohydrate active enzymes and secondary metabolites.</title>
        <authorList>
            <person name="Sorensen T."/>
        </authorList>
    </citation>
    <scope>NUCLEOTIDE SEQUENCE [LARGE SCALE GENOMIC DNA]</scope>
    <source>
        <strain evidence="1 2">CBS 20057</strain>
    </source>
</reference>
<dbReference type="Proteomes" id="UP001396898">
    <property type="component" value="Unassembled WGS sequence"/>
</dbReference>